<dbReference type="CDD" id="cd04724">
    <property type="entry name" value="Tryptophan_synthase_alpha"/>
    <property type="match status" value="1"/>
</dbReference>
<reference evidence="10 13" key="3">
    <citation type="submission" date="2023-08" db="EMBL/GenBank/DDBJ databases">
        <title>Whole genome sequencing of Staphylococcus chromogenes NNSch 2386.</title>
        <authorList>
            <person name="Kropotov V.S."/>
            <person name="Boriskina E.V."/>
            <person name="Gordinskaya N.A."/>
            <person name="Shkurkina I.S."/>
            <person name="Kryazhev D.V."/>
            <person name="Alekseeva A.E."/>
            <person name="Makhova M.A."/>
        </authorList>
    </citation>
    <scope>NUCLEOTIDE SEQUENCE [LARGE SCALE GENOMIC DNA]</scope>
    <source>
        <strain evidence="10 13">NNSch 2386</strain>
    </source>
</reference>
<feature type="active site" description="Proton acceptor" evidence="8">
    <location>
        <position position="42"/>
    </location>
</feature>
<dbReference type="RefSeq" id="WP_105965469.1">
    <property type="nucleotide sequence ID" value="NZ_JAHCNX010000003.1"/>
</dbReference>
<comment type="function">
    <text evidence="8">The alpha subunit is responsible for the aldol cleavage of indoleglycerol phosphate to indole and glyceraldehyde 3-phosphate.</text>
</comment>
<dbReference type="Proteomes" id="UP000242704">
    <property type="component" value="Unassembled WGS sequence"/>
</dbReference>
<comment type="caution">
    <text evidence="11">The sequence shown here is derived from an EMBL/GenBank/DDBJ whole genome shotgun (WGS) entry which is preliminary data.</text>
</comment>
<dbReference type="InterPro" id="IPR013785">
    <property type="entry name" value="Aldolase_TIM"/>
</dbReference>
<evidence type="ECO:0000256" key="9">
    <source>
        <dbReference type="RuleBase" id="RU003662"/>
    </source>
</evidence>
<dbReference type="HAMAP" id="MF_00131">
    <property type="entry name" value="Trp_synth_alpha"/>
    <property type="match status" value="1"/>
</dbReference>
<feature type="active site" description="Proton acceptor" evidence="8">
    <location>
        <position position="31"/>
    </location>
</feature>
<evidence type="ECO:0000256" key="6">
    <source>
        <dbReference type="ARBA" id="ARBA00023239"/>
    </source>
</evidence>
<reference evidence="11" key="2">
    <citation type="submission" date="2018-03" db="EMBL/GenBank/DDBJ databases">
        <authorList>
            <person name="Naushad S."/>
        </authorList>
    </citation>
    <scope>NUCLEOTIDE SEQUENCE</scope>
    <source>
        <strain evidence="11">SNUC 505</strain>
    </source>
</reference>
<evidence type="ECO:0000256" key="8">
    <source>
        <dbReference type="HAMAP-Rule" id="MF_00131"/>
    </source>
</evidence>
<evidence type="ECO:0000256" key="7">
    <source>
        <dbReference type="ARBA" id="ARBA00049047"/>
    </source>
</evidence>
<organism evidence="11 12">
    <name type="scientific">Staphylococcus chromogenes</name>
    <name type="common">Staphylococcus hyicus subsp. chromogenes</name>
    <dbReference type="NCBI Taxonomy" id="46126"/>
    <lineage>
        <taxon>Bacteria</taxon>
        <taxon>Bacillati</taxon>
        <taxon>Bacillota</taxon>
        <taxon>Bacilli</taxon>
        <taxon>Bacillales</taxon>
        <taxon>Staphylococcaceae</taxon>
        <taxon>Staphylococcus</taxon>
    </lineage>
</organism>
<dbReference type="InterPro" id="IPR011060">
    <property type="entry name" value="RibuloseP-bd_barrel"/>
</dbReference>
<name>A0AAE5W8R9_STACR</name>
<keyword evidence="4 8" id="KW-0822">Tryptophan biosynthesis</keyword>
<evidence type="ECO:0000256" key="5">
    <source>
        <dbReference type="ARBA" id="ARBA00023141"/>
    </source>
</evidence>
<evidence type="ECO:0000313" key="10">
    <source>
        <dbReference type="EMBL" id="MDQ7174563.1"/>
    </source>
</evidence>
<comment type="similarity">
    <text evidence="8 9">Belongs to the TrpA family.</text>
</comment>
<dbReference type="EMBL" id="JAVGJF010000003">
    <property type="protein sequence ID" value="MDQ7174563.1"/>
    <property type="molecule type" value="Genomic_DNA"/>
</dbReference>
<evidence type="ECO:0000256" key="3">
    <source>
        <dbReference type="ARBA" id="ARBA00022605"/>
    </source>
</evidence>
<dbReference type="Pfam" id="PF00290">
    <property type="entry name" value="Trp_syntA"/>
    <property type="match status" value="1"/>
</dbReference>
<dbReference type="GO" id="GO:0005829">
    <property type="term" value="C:cytosol"/>
    <property type="evidence" value="ECO:0007669"/>
    <property type="project" value="TreeGrafter"/>
</dbReference>
<dbReference type="GO" id="GO:0004834">
    <property type="term" value="F:tryptophan synthase activity"/>
    <property type="evidence" value="ECO:0007669"/>
    <property type="project" value="UniProtKB-UniRule"/>
</dbReference>
<comment type="pathway">
    <text evidence="1 8">Amino-acid biosynthesis; L-tryptophan biosynthesis; L-tryptophan from chorismate: step 5/5.</text>
</comment>
<proteinExistence type="inferred from homology"/>
<dbReference type="Gene3D" id="3.20.20.70">
    <property type="entry name" value="Aldolase class I"/>
    <property type="match status" value="1"/>
</dbReference>
<evidence type="ECO:0000256" key="4">
    <source>
        <dbReference type="ARBA" id="ARBA00022822"/>
    </source>
</evidence>
<comment type="catalytic activity">
    <reaction evidence="7 8">
        <text>(1S,2R)-1-C-(indol-3-yl)glycerol 3-phosphate + L-serine = D-glyceraldehyde 3-phosphate + L-tryptophan + H2O</text>
        <dbReference type="Rhea" id="RHEA:10532"/>
        <dbReference type="ChEBI" id="CHEBI:15377"/>
        <dbReference type="ChEBI" id="CHEBI:33384"/>
        <dbReference type="ChEBI" id="CHEBI:57912"/>
        <dbReference type="ChEBI" id="CHEBI:58866"/>
        <dbReference type="ChEBI" id="CHEBI:59776"/>
        <dbReference type="EC" id="4.2.1.20"/>
    </reaction>
</comment>
<evidence type="ECO:0000313" key="11">
    <source>
        <dbReference type="EMBL" id="PTG16717.1"/>
    </source>
</evidence>
<evidence type="ECO:0000313" key="13">
    <source>
        <dbReference type="Proteomes" id="UP001240157"/>
    </source>
</evidence>
<comment type="subunit">
    <text evidence="2 8">Tetramer of two alpha and two beta chains.</text>
</comment>
<dbReference type="EMBL" id="PZBZ01000006">
    <property type="protein sequence ID" value="PTG16717.1"/>
    <property type="molecule type" value="Genomic_DNA"/>
</dbReference>
<accession>A0AAE5W8R9</accession>
<dbReference type="PANTHER" id="PTHR43406">
    <property type="entry name" value="TRYPTOPHAN SYNTHASE, ALPHA CHAIN"/>
    <property type="match status" value="1"/>
</dbReference>
<dbReference type="InterPro" id="IPR002028">
    <property type="entry name" value="Trp_synthase_suA"/>
</dbReference>
<dbReference type="PANTHER" id="PTHR43406:SF1">
    <property type="entry name" value="TRYPTOPHAN SYNTHASE ALPHA CHAIN, CHLOROPLASTIC"/>
    <property type="match status" value="1"/>
</dbReference>
<evidence type="ECO:0000256" key="1">
    <source>
        <dbReference type="ARBA" id="ARBA00004733"/>
    </source>
</evidence>
<dbReference type="InterPro" id="IPR018204">
    <property type="entry name" value="Trp_synthase_alpha_AS"/>
</dbReference>
<dbReference type="Proteomes" id="UP001240157">
    <property type="component" value="Unassembled WGS sequence"/>
</dbReference>
<dbReference type="PROSITE" id="PS00167">
    <property type="entry name" value="TRP_SYNTHASE_ALPHA"/>
    <property type="match status" value="1"/>
</dbReference>
<keyword evidence="5 8" id="KW-0057">Aromatic amino acid biosynthesis</keyword>
<sequence>MRKYFVAYIMGGPQFINELKLLDEEGADFVEIGIPFSDPVADGPTIKAAGEKAIEAGMTVEKILEQLTTHQDEIKTKTILMTYAHMIEAYGEEAFMQAVDAAGVYGLIIPDMPFEYAEQLKARYPQRRAKIISLIAMTAKTERLKQIAQQAEGFIYTVTMNETTGQNGQFHPELKTKIQHIQNETEIPVMAGFGIRTPEHVREISTVADGVIIGSEIVRRLEEQGIEGTRPFLKQVRQVLDETLS</sequence>
<gene>
    <name evidence="8 10" type="primary">trpA</name>
    <name evidence="11" type="ORF">BU653_01795</name>
    <name evidence="10" type="ORF">RCF65_01000</name>
</gene>
<dbReference type="SUPFAM" id="SSF51366">
    <property type="entry name" value="Ribulose-phoshate binding barrel"/>
    <property type="match status" value="1"/>
</dbReference>
<evidence type="ECO:0000256" key="2">
    <source>
        <dbReference type="ARBA" id="ARBA00011270"/>
    </source>
</evidence>
<protein>
    <recommendedName>
        <fullName evidence="8">Tryptophan synthase alpha chain</fullName>
        <ecNumber evidence="8">4.2.1.20</ecNumber>
    </recommendedName>
</protein>
<dbReference type="NCBIfam" id="TIGR00262">
    <property type="entry name" value="trpA"/>
    <property type="match status" value="1"/>
</dbReference>
<reference evidence="11 12" key="1">
    <citation type="journal article" date="2016" name="Front. Microbiol.">
        <title>Comprehensive Phylogenetic Analysis of Bovine Non-aureus Staphylococci Species Based on Whole-Genome Sequencing.</title>
        <authorList>
            <person name="Naushad S."/>
            <person name="Barkema H.W."/>
            <person name="Luby C."/>
            <person name="Condas L.A."/>
            <person name="Nobrega D.B."/>
            <person name="Carson D.A."/>
            <person name="De Buck J."/>
        </authorList>
    </citation>
    <scope>NUCLEOTIDE SEQUENCE [LARGE SCALE GENOMIC DNA]</scope>
    <source>
        <strain evidence="11 12">SNUC 505</strain>
    </source>
</reference>
<evidence type="ECO:0000313" key="12">
    <source>
        <dbReference type="Proteomes" id="UP000242704"/>
    </source>
</evidence>
<keyword evidence="3 8" id="KW-0028">Amino-acid biosynthesis</keyword>
<dbReference type="AlphaFoldDB" id="A0AAE5W8R9"/>
<dbReference type="EC" id="4.2.1.20" evidence="8"/>
<keyword evidence="6 8" id="KW-0456">Lyase</keyword>